<proteinExistence type="predicted"/>
<comment type="caution">
    <text evidence="2">The sequence shown here is derived from an EMBL/GenBank/DDBJ whole genome shotgun (WGS) entry which is preliminary data.</text>
</comment>
<protein>
    <recommendedName>
        <fullName evidence="4">Beta-lactamase-inhibitor-like PepSY-like domain-containing protein</fullName>
    </recommendedName>
</protein>
<dbReference type="Gene3D" id="3.10.450.360">
    <property type="match status" value="1"/>
</dbReference>
<dbReference type="RefSeq" id="WP_379741539.1">
    <property type="nucleotide sequence ID" value="NZ_JBHSGW010000025.1"/>
</dbReference>
<evidence type="ECO:0000313" key="2">
    <source>
        <dbReference type="EMBL" id="MFC4740349.1"/>
    </source>
</evidence>
<evidence type="ECO:0000313" key="3">
    <source>
        <dbReference type="Proteomes" id="UP001595885"/>
    </source>
</evidence>
<sequence length="154" mass="17968">MKKTLTILVLCLTFLVNAQEKIKLPVIVESNFKKEFKDIENVNWSIFYRGKNNNDLRFEAEFLKGNSRFLISYSDDGVIKAIQKSIAISSLNDKIKKYLVDKYPSYQVNEASLIVKQDQKTYYNVGVSDATNYFILVFDEEGNYMYLTPLYNRL</sequence>
<feature type="signal peptide" evidence="1">
    <location>
        <begin position="1"/>
        <end position="18"/>
    </location>
</feature>
<keyword evidence="1" id="KW-0732">Signal</keyword>
<feature type="chain" id="PRO_5047421379" description="Beta-lactamase-inhibitor-like PepSY-like domain-containing protein" evidence="1">
    <location>
        <begin position="19"/>
        <end position="154"/>
    </location>
</feature>
<reference evidence="3" key="1">
    <citation type="journal article" date="2019" name="Int. J. Syst. Evol. Microbiol.">
        <title>The Global Catalogue of Microorganisms (GCM) 10K type strain sequencing project: providing services to taxonomists for standard genome sequencing and annotation.</title>
        <authorList>
            <consortium name="The Broad Institute Genomics Platform"/>
            <consortium name="The Broad Institute Genome Sequencing Center for Infectious Disease"/>
            <person name="Wu L."/>
            <person name="Ma J."/>
        </authorList>
    </citation>
    <scope>NUCLEOTIDE SEQUENCE [LARGE SCALE GENOMIC DNA]</scope>
    <source>
        <strain evidence="3">CCUG 50349</strain>
    </source>
</reference>
<dbReference type="Proteomes" id="UP001595885">
    <property type="component" value="Unassembled WGS sequence"/>
</dbReference>
<dbReference type="SUPFAM" id="SSF160574">
    <property type="entry name" value="BT0923-like"/>
    <property type="match status" value="1"/>
</dbReference>
<accession>A0ABV9P7U5</accession>
<dbReference type="EMBL" id="JBHSGW010000025">
    <property type="protein sequence ID" value="MFC4740349.1"/>
    <property type="molecule type" value="Genomic_DNA"/>
</dbReference>
<evidence type="ECO:0008006" key="4">
    <source>
        <dbReference type="Google" id="ProtNLM"/>
    </source>
</evidence>
<keyword evidence="3" id="KW-1185">Reference proteome</keyword>
<gene>
    <name evidence="2" type="ORF">ACFO3U_10125</name>
</gene>
<organism evidence="2 3">
    <name type="scientific">Flavobacterium ponti</name>
    <dbReference type="NCBI Taxonomy" id="665133"/>
    <lineage>
        <taxon>Bacteria</taxon>
        <taxon>Pseudomonadati</taxon>
        <taxon>Bacteroidota</taxon>
        <taxon>Flavobacteriia</taxon>
        <taxon>Flavobacteriales</taxon>
        <taxon>Flavobacteriaceae</taxon>
        <taxon>Flavobacterium</taxon>
    </lineage>
</organism>
<evidence type="ECO:0000256" key="1">
    <source>
        <dbReference type="SAM" id="SignalP"/>
    </source>
</evidence>
<name>A0ABV9P7U5_9FLAO</name>